<accession>A0A316YH35</accession>
<gene>
    <name evidence="2" type="ORF">FA10DRAFT_289136</name>
</gene>
<feature type="compositionally biased region" description="Polar residues" evidence="1">
    <location>
        <begin position="13"/>
        <end position="31"/>
    </location>
</feature>
<sequence length="558" mass="60079">MLDHSDGEEHLSAGSTESQATPRGLSSTLWSNDFDGRSSPPSGSSSATTPKAARATLFSDTDWQSISQSPVFMSGCLSASGLDLDSLDDFKPELLSTLTLFPSSSQASSSSSTVPVANVASSTSSSSSSSSTSCPVSSAWHAEEARKGVKSSQGNRKQQMNSLSLNFERTDVACGEIGVSLAAISPYGASHFHSMAPSSPLRSPSRVMGRLPLHLPRPQLAVISTPYDHLPEHLRRHGLHQEAADFAKASGITPEYAIHAWVQVIDGGREALLEETKTLLNRHEGTTKQQMARSRAEGDAGLRTSLPMMIRIPTHETDSRKWGIESTHILAVCRNDGQQTSNSESGVLIPCHALVYVLQCASLPAFPASVRDDAAPLGSPLGQGRLLPVVPLRAPEPQHFVLTHRFLYLCDEDKFLCDLLPMKHIARSWDRVRQEAFQQPLPPSPPPLPSASPGSFPLSSTQEAQRSKTLLLDSEEQNAPLATVDALSSLPICKLLDYCNIVHAAWANGVAIGLLDTRYWATLDRAWGFLVAALSLRQAKENDAKVKTAAKQKGKEKG</sequence>
<protein>
    <submittedName>
        <fullName evidence="2">Uncharacterized protein</fullName>
    </submittedName>
</protein>
<dbReference type="AlphaFoldDB" id="A0A316YH35"/>
<evidence type="ECO:0000313" key="3">
    <source>
        <dbReference type="Proteomes" id="UP000245768"/>
    </source>
</evidence>
<feature type="region of interest" description="Disordered" evidence="1">
    <location>
        <begin position="436"/>
        <end position="460"/>
    </location>
</feature>
<dbReference type="InParanoid" id="A0A316YH35"/>
<feature type="compositionally biased region" description="Pro residues" evidence="1">
    <location>
        <begin position="440"/>
        <end position="450"/>
    </location>
</feature>
<name>A0A316YH35_9BASI</name>
<evidence type="ECO:0000313" key="2">
    <source>
        <dbReference type="EMBL" id="PWN87055.1"/>
    </source>
</evidence>
<proteinExistence type="predicted"/>
<dbReference type="OrthoDB" id="2523383at2759"/>
<feature type="compositionally biased region" description="Low complexity" evidence="1">
    <location>
        <begin position="451"/>
        <end position="460"/>
    </location>
</feature>
<evidence type="ECO:0000256" key="1">
    <source>
        <dbReference type="SAM" id="MobiDB-lite"/>
    </source>
</evidence>
<feature type="compositionally biased region" description="Basic and acidic residues" evidence="1">
    <location>
        <begin position="1"/>
        <end position="11"/>
    </location>
</feature>
<organism evidence="2 3">
    <name type="scientific">Acaromyces ingoldii</name>
    <dbReference type="NCBI Taxonomy" id="215250"/>
    <lineage>
        <taxon>Eukaryota</taxon>
        <taxon>Fungi</taxon>
        <taxon>Dikarya</taxon>
        <taxon>Basidiomycota</taxon>
        <taxon>Ustilaginomycotina</taxon>
        <taxon>Exobasidiomycetes</taxon>
        <taxon>Exobasidiales</taxon>
        <taxon>Cryptobasidiaceae</taxon>
        <taxon>Acaromyces</taxon>
    </lineage>
</organism>
<reference evidence="2 3" key="1">
    <citation type="journal article" date="2018" name="Mol. Biol. Evol.">
        <title>Broad Genomic Sampling Reveals a Smut Pathogenic Ancestry of the Fungal Clade Ustilaginomycotina.</title>
        <authorList>
            <person name="Kijpornyongpan T."/>
            <person name="Mondo S.J."/>
            <person name="Barry K."/>
            <person name="Sandor L."/>
            <person name="Lee J."/>
            <person name="Lipzen A."/>
            <person name="Pangilinan J."/>
            <person name="LaButti K."/>
            <person name="Hainaut M."/>
            <person name="Henrissat B."/>
            <person name="Grigoriev I.V."/>
            <person name="Spatafora J.W."/>
            <person name="Aime M.C."/>
        </authorList>
    </citation>
    <scope>NUCLEOTIDE SEQUENCE [LARGE SCALE GENOMIC DNA]</scope>
    <source>
        <strain evidence="2 3">MCA 4198</strain>
    </source>
</reference>
<dbReference type="EMBL" id="KZ819641">
    <property type="protein sequence ID" value="PWN87055.1"/>
    <property type="molecule type" value="Genomic_DNA"/>
</dbReference>
<feature type="region of interest" description="Disordered" evidence="1">
    <location>
        <begin position="1"/>
        <end position="51"/>
    </location>
</feature>
<dbReference type="GeneID" id="37046179"/>
<keyword evidence="3" id="KW-1185">Reference proteome</keyword>
<dbReference type="RefSeq" id="XP_025374253.1">
    <property type="nucleotide sequence ID" value="XM_025524263.1"/>
</dbReference>
<dbReference type="Proteomes" id="UP000245768">
    <property type="component" value="Unassembled WGS sequence"/>
</dbReference>